<organism evidence="2 3">
    <name type="scientific">Halorientalis persicus</name>
    <dbReference type="NCBI Taxonomy" id="1367881"/>
    <lineage>
        <taxon>Archaea</taxon>
        <taxon>Methanobacteriati</taxon>
        <taxon>Methanobacteriota</taxon>
        <taxon>Stenosarchaea group</taxon>
        <taxon>Halobacteria</taxon>
        <taxon>Halobacteriales</taxon>
        <taxon>Haloarculaceae</taxon>
        <taxon>Halorientalis</taxon>
    </lineage>
</organism>
<name>A0A1H8UAQ6_9EURY</name>
<reference evidence="3" key="1">
    <citation type="submission" date="2016-10" db="EMBL/GenBank/DDBJ databases">
        <authorList>
            <person name="Varghese N."/>
            <person name="Submissions S."/>
        </authorList>
    </citation>
    <scope>NUCLEOTIDE SEQUENCE [LARGE SCALE GENOMIC DNA]</scope>
    <source>
        <strain evidence="3">IBRC-M 10043</strain>
    </source>
</reference>
<sequence length="70" mass="8064">MLLFQFGSLRPRQHSPPEPKERPGDYSHGDVCPRCEAAHLIDVKRTGEWHLVCEQCRYRPASDSENSENV</sequence>
<keyword evidence="3" id="KW-1185">Reference proteome</keyword>
<evidence type="ECO:0000313" key="2">
    <source>
        <dbReference type="EMBL" id="SEP00127.1"/>
    </source>
</evidence>
<proteinExistence type="predicted"/>
<protein>
    <submittedName>
        <fullName evidence="2">Uncharacterized protein</fullName>
    </submittedName>
</protein>
<dbReference type="AlphaFoldDB" id="A0A1H8UAQ6"/>
<evidence type="ECO:0000313" key="3">
    <source>
        <dbReference type="Proteomes" id="UP000198775"/>
    </source>
</evidence>
<dbReference type="EMBL" id="FOCX01000026">
    <property type="protein sequence ID" value="SEP00127.1"/>
    <property type="molecule type" value="Genomic_DNA"/>
</dbReference>
<feature type="region of interest" description="Disordered" evidence="1">
    <location>
        <begin position="1"/>
        <end position="28"/>
    </location>
</feature>
<gene>
    <name evidence="2" type="ORF">SAMN05216388_102649</name>
</gene>
<dbReference type="Proteomes" id="UP000198775">
    <property type="component" value="Unassembled WGS sequence"/>
</dbReference>
<accession>A0A1H8UAQ6</accession>
<feature type="compositionally biased region" description="Basic and acidic residues" evidence="1">
    <location>
        <begin position="15"/>
        <end position="28"/>
    </location>
</feature>
<evidence type="ECO:0000256" key="1">
    <source>
        <dbReference type="SAM" id="MobiDB-lite"/>
    </source>
</evidence>